<gene>
    <name evidence="2" type="ORF">QJS10_CPA03g00516</name>
</gene>
<dbReference type="Pfam" id="PF12937">
    <property type="entry name" value="F-box-like"/>
    <property type="match status" value="1"/>
</dbReference>
<dbReference type="EMBL" id="JAUJYO010000003">
    <property type="protein sequence ID" value="KAK1320306.1"/>
    <property type="molecule type" value="Genomic_DNA"/>
</dbReference>
<comment type="caution">
    <text evidence="2">The sequence shown here is derived from an EMBL/GenBank/DDBJ whole genome shotgun (WGS) entry which is preliminary data.</text>
</comment>
<feature type="domain" description="F-box" evidence="1">
    <location>
        <begin position="15"/>
        <end position="51"/>
    </location>
</feature>
<reference evidence="2" key="2">
    <citation type="submission" date="2023-06" db="EMBL/GenBank/DDBJ databases">
        <authorList>
            <person name="Ma L."/>
            <person name="Liu K.-W."/>
            <person name="Li Z."/>
            <person name="Hsiao Y.-Y."/>
            <person name="Qi Y."/>
            <person name="Fu T."/>
            <person name="Tang G."/>
            <person name="Zhang D."/>
            <person name="Sun W.-H."/>
            <person name="Liu D.-K."/>
            <person name="Li Y."/>
            <person name="Chen G.-Z."/>
            <person name="Liu X.-D."/>
            <person name="Liao X.-Y."/>
            <person name="Jiang Y.-T."/>
            <person name="Yu X."/>
            <person name="Hao Y."/>
            <person name="Huang J."/>
            <person name="Zhao X.-W."/>
            <person name="Ke S."/>
            <person name="Chen Y.-Y."/>
            <person name="Wu W.-L."/>
            <person name="Hsu J.-L."/>
            <person name="Lin Y.-F."/>
            <person name="Huang M.-D."/>
            <person name="Li C.-Y."/>
            <person name="Huang L."/>
            <person name="Wang Z.-W."/>
            <person name="Zhao X."/>
            <person name="Zhong W.-Y."/>
            <person name="Peng D.-H."/>
            <person name="Ahmad S."/>
            <person name="Lan S."/>
            <person name="Zhang J.-S."/>
            <person name="Tsai W.-C."/>
            <person name="Van De Peer Y."/>
            <person name="Liu Z.-J."/>
        </authorList>
    </citation>
    <scope>NUCLEOTIDE SEQUENCE</scope>
    <source>
        <strain evidence="2">CP</strain>
        <tissue evidence="2">Leaves</tissue>
    </source>
</reference>
<dbReference type="Gene3D" id="1.20.1280.50">
    <property type="match status" value="1"/>
</dbReference>
<sequence length="354" mass="38121">MYVDQPLEEDAIDHFDRLPDPILVSIFNRLQDVKALGRCCAVSKRFHSAALQVESVVVRVDCVISGDSSPSPSSSSSASEASTAAARGVFGSLVKLLLGTIFVKPIQALHQILLPKKVVLAEVSHHSPGEVLRNFREIRSLKIVLPGGELGFEDGALLKWRAEFGSSLEGCTILGATSFRRCGANSEAAVDETGDEEEQRFCTNGGLKLRVVWTITSLIAASARHFLLQQIVSDHPTLRDLELTDVDGQGTLIMGREQLEELRRAPAEAASATANRTQVPALSMKLWYAPRLVLPMAGLVLEGATLVAIRPIGGHVGRLDGGDGILVGAFDGAFGEAARAMVKRKTYLLEMNPF</sequence>
<dbReference type="Proteomes" id="UP001180020">
    <property type="component" value="Unassembled WGS sequence"/>
</dbReference>
<evidence type="ECO:0000313" key="3">
    <source>
        <dbReference type="Proteomes" id="UP001180020"/>
    </source>
</evidence>
<dbReference type="InterPro" id="IPR036047">
    <property type="entry name" value="F-box-like_dom_sf"/>
</dbReference>
<dbReference type="SUPFAM" id="SSF81383">
    <property type="entry name" value="F-box domain"/>
    <property type="match status" value="1"/>
</dbReference>
<proteinExistence type="predicted"/>
<evidence type="ECO:0000313" key="2">
    <source>
        <dbReference type="EMBL" id="KAK1320306.1"/>
    </source>
</evidence>
<protein>
    <submittedName>
        <fullName evidence="2">F-box protein</fullName>
    </submittedName>
</protein>
<dbReference type="CDD" id="cd09917">
    <property type="entry name" value="F-box_SF"/>
    <property type="match status" value="1"/>
</dbReference>
<evidence type="ECO:0000259" key="1">
    <source>
        <dbReference type="Pfam" id="PF12937"/>
    </source>
</evidence>
<dbReference type="AlphaFoldDB" id="A0AAV9F3G8"/>
<dbReference type="PANTHER" id="PTHR31215">
    <property type="entry name" value="OS05G0510400 PROTEIN-RELATED"/>
    <property type="match status" value="1"/>
</dbReference>
<dbReference type="InterPro" id="IPR044809">
    <property type="entry name" value="AUF1-like"/>
</dbReference>
<reference evidence="2" key="1">
    <citation type="journal article" date="2023" name="Nat. Commun.">
        <title>Diploid and tetraploid genomes of Acorus and the evolution of monocots.</title>
        <authorList>
            <person name="Ma L."/>
            <person name="Liu K.W."/>
            <person name="Li Z."/>
            <person name="Hsiao Y.Y."/>
            <person name="Qi Y."/>
            <person name="Fu T."/>
            <person name="Tang G.D."/>
            <person name="Zhang D."/>
            <person name="Sun W.H."/>
            <person name="Liu D.K."/>
            <person name="Li Y."/>
            <person name="Chen G.Z."/>
            <person name="Liu X.D."/>
            <person name="Liao X.Y."/>
            <person name="Jiang Y.T."/>
            <person name="Yu X."/>
            <person name="Hao Y."/>
            <person name="Huang J."/>
            <person name="Zhao X.W."/>
            <person name="Ke S."/>
            <person name="Chen Y.Y."/>
            <person name="Wu W.L."/>
            <person name="Hsu J.L."/>
            <person name="Lin Y.F."/>
            <person name="Huang M.D."/>
            <person name="Li C.Y."/>
            <person name="Huang L."/>
            <person name="Wang Z.W."/>
            <person name="Zhao X."/>
            <person name="Zhong W.Y."/>
            <person name="Peng D.H."/>
            <person name="Ahmad S."/>
            <person name="Lan S."/>
            <person name="Zhang J.S."/>
            <person name="Tsai W.C."/>
            <person name="Van de Peer Y."/>
            <person name="Liu Z.J."/>
        </authorList>
    </citation>
    <scope>NUCLEOTIDE SEQUENCE</scope>
    <source>
        <strain evidence="2">CP</strain>
    </source>
</reference>
<dbReference type="InterPro" id="IPR001810">
    <property type="entry name" value="F-box_dom"/>
</dbReference>
<name>A0AAV9F3G8_ACOCL</name>
<accession>A0AAV9F3G8</accession>
<keyword evidence="3" id="KW-1185">Reference proteome</keyword>
<organism evidence="2 3">
    <name type="scientific">Acorus calamus</name>
    <name type="common">Sweet flag</name>
    <dbReference type="NCBI Taxonomy" id="4465"/>
    <lineage>
        <taxon>Eukaryota</taxon>
        <taxon>Viridiplantae</taxon>
        <taxon>Streptophyta</taxon>
        <taxon>Embryophyta</taxon>
        <taxon>Tracheophyta</taxon>
        <taxon>Spermatophyta</taxon>
        <taxon>Magnoliopsida</taxon>
        <taxon>Liliopsida</taxon>
        <taxon>Acoraceae</taxon>
        <taxon>Acorus</taxon>
    </lineage>
</organism>